<keyword evidence="2" id="KW-1185">Reference proteome</keyword>
<organism evidence="1 2">
    <name type="scientific">Pluteus cervinus</name>
    <dbReference type="NCBI Taxonomy" id="181527"/>
    <lineage>
        <taxon>Eukaryota</taxon>
        <taxon>Fungi</taxon>
        <taxon>Dikarya</taxon>
        <taxon>Basidiomycota</taxon>
        <taxon>Agaricomycotina</taxon>
        <taxon>Agaricomycetes</taxon>
        <taxon>Agaricomycetidae</taxon>
        <taxon>Agaricales</taxon>
        <taxon>Pluteineae</taxon>
        <taxon>Pluteaceae</taxon>
        <taxon>Pluteus</taxon>
    </lineage>
</organism>
<evidence type="ECO:0000313" key="2">
    <source>
        <dbReference type="Proteomes" id="UP000308600"/>
    </source>
</evidence>
<reference evidence="1 2" key="1">
    <citation type="journal article" date="2019" name="Nat. Ecol. Evol.">
        <title>Megaphylogeny resolves global patterns of mushroom evolution.</title>
        <authorList>
            <person name="Varga T."/>
            <person name="Krizsan K."/>
            <person name="Foldi C."/>
            <person name="Dima B."/>
            <person name="Sanchez-Garcia M."/>
            <person name="Sanchez-Ramirez S."/>
            <person name="Szollosi G.J."/>
            <person name="Szarkandi J.G."/>
            <person name="Papp V."/>
            <person name="Albert L."/>
            <person name="Andreopoulos W."/>
            <person name="Angelini C."/>
            <person name="Antonin V."/>
            <person name="Barry K.W."/>
            <person name="Bougher N.L."/>
            <person name="Buchanan P."/>
            <person name="Buyck B."/>
            <person name="Bense V."/>
            <person name="Catcheside P."/>
            <person name="Chovatia M."/>
            <person name="Cooper J."/>
            <person name="Damon W."/>
            <person name="Desjardin D."/>
            <person name="Finy P."/>
            <person name="Geml J."/>
            <person name="Haridas S."/>
            <person name="Hughes K."/>
            <person name="Justo A."/>
            <person name="Karasinski D."/>
            <person name="Kautmanova I."/>
            <person name="Kiss B."/>
            <person name="Kocsube S."/>
            <person name="Kotiranta H."/>
            <person name="LaButti K.M."/>
            <person name="Lechner B.E."/>
            <person name="Liimatainen K."/>
            <person name="Lipzen A."/>
            <person name="Lukacs Z."/>
            <person name="Mihaltcheva S."/>
            <person name="Morgado L.N."/>
            <person name="Niskanen T."/>
            <person name="Noordeloos M.E."/>
            <person name="Ohm R.A."/>
            <person name="Ortiz-Santana B."/>
            <person name="Ovrebo C."/>
            <person name="Racz N."/>
            <person name="Riley R."/>
            <person name="Savchenko A."/>
            <person name="Shiryaev A."/>
            <person name="Soop K."/>
            <person name="Spirin V."/>
            <person name="Szebenyi C."/>
            <person name="Tomsovsky M."/>
            <person name="Tulloss R.E."/>
            <person name="Uehling J."/>
            <person name="Grigoriev I.V."/>
            <person name="Vagvolgyi C."/>
            <person name="Papp T."/>
            <person name="Martin F.M."/>
            <person name="Miettinen O."/>
            <person name="Hibbett D.S."/>
            <person name="Nagy L.G."/>
        </authorList>
    </citation>
    <scope>NUCLEOTIDE SEQUENCE [LARGE SCALE GENOMIC DNA]</scope>
    <source>
        <strain evidence="1 2">NL-1719</strain>
    </source>
</reference>
<sequence>MPISRYFPHVNLSGLMSWATCTVIEMQPAPSRQDAKESKINPKIIGCEDVVWAGERMILITFERASVPSGPHVMLAHFPKGRKGLTTQALVGMTATIREIGTIGAPQIYAYMDYLPNPVGAEVVLMEKIPGQSLSEVWPTLHSKDLHRVCTEVVRILLMLFNNRGSYICTDLLGTNVNTRPSQPPAPLSRPAVLLTAPFDQGPLINMAPQPALYSAHQYLEALAGRIFRVFPVTPTGQPILPRGHPSRQTGSPLKPELTDEDVAKLNGNWTNWQRLVSYHAGGYYVPHHLSAAARQLVIALLTCRQFGIRHRDMRMSRFIVSFHSVGENERHSRVTLTGWEHAHRAPLWSCARWPLWMDPEAGVDSDVVREEERVLLRRLLVGILNNRFILRESWQFFVAHVFGATERWFEDCLSTHWLTENPLENCLYRLSRRWEYTRPGIEFPLARPSRAIEQAPKSRDAVAESVDDSSGEADTTQTQGVD</sequence>
<dbReference type="EMBL" id="ML208293">
    <property type="protein sequence ID" value="TFK71766.1"/>
    <property type="molecule type" value="Genomic_DNA"/>
</dbReference>
<protein>
    <submittedName>
        <fullName evidence="1">Uncharacterized protein</fullName>
    </submittedName>
</protein>
<gene>
    <name evidence="1" type="ORF">BDN72DRAFT_408329</name>
</gene>
<proteinExistence type="predicted"/>
<dbReference type="Proteomes" id="UP000308600">
    <property type="component" value="Unassembled WGS sequence"/>
</dbReference>
<name>A0ACD3B1U8_9AGAR</name>
<evidence type="ECO:0000313" key="1">
    <source>
        <dbReference type="EMBL" id="TFK71766.1"/>
    </source>
</evidence>
<accession>A0ACD3B1U8</accession>